<dbReference type="PANTHER" id="PTHR10972:SF203">
    <property type="entry name" value="OXYSTEROL-BINDING PROTEIN HOMOLOG 3"/>
    <property type="match status" value="1"/>
</dbReference>
<dbReference type="SMART" id="SM00233">
    <property type="entry name" value="PH"/>
    <property type="match status" value="1"/>
</dbReference>
<evidence type="ECO:0000256" key="1">
    <source>
        <dbReference type="ARBA" id="ARBA00008842"/>
    </source>
</evidence>
<evidence type="ECO:0000313" key="7">
    <source>
        <dbReference type="EMBL" id="KAF5311929.1"/>
    </source>
</evidence>
<name>A0A8H5AVV1_9AGAR</name>
<accession>A0A8H5AVV1</accession>
<dbReference type="InterPro" id="IPR001849">
    <property type="entry name" value="PH_domain"/>
</dbReference>
<reference evidence="7 8" key="1">
    <citation type="journal article" date="2020" name="ISME J.">
        <title>Uncovering the hidden diversity of litter-decomposition mechanisms in mushroom-forming fungi.</title>
        <authorList>
            <person name="Floudas D."/>
            <person name="Bentzer J."/>
            <person name="Ahren D."/>
            <person name="Johansson T."/>
            <person name="Persson P."/>
            <person name="Tunlid A."/>
        </authorList>
    </citation>
    <scope>NUCLEOTIDE SEQUENCE [LARGE SCALE GENOMIC DNA]</scope>
    <source>
        <strain evidence="7 8">CBS 101986</strain>
    </source>
</reference>
<sequence>MKPPKNSYGQGPAHYAPNLGPSRASFAPSDVYVSTQPIAFQGWVLKKRRKKMQGFARRYFTLYESGILSYAFEPGQPVRDQITLSSAAISTAPGRKDIHIDSNTATFHLKCLSQDDFDKWMSSLRKFISTGVEARRSLAYRHTSRQASINITLNRNNVLLEELGKTVAELEDAIVNCVEQTAPKPPPSLRKSEKSSKDSKFGIFKRPHLHQSGSNGTPSSDSSIDSAREGSSTPSLQDVKAKFDDLKEKYASLVKAMYVSLDAGQQVLAPLPFTVEEEDMAPSHELRANTPNARKSIRDSMTTTSGSFVEWFDAEEDGPQEFIMDYAQDASEPASRIVPSTIESTADTSSVDTDFEDADATPLEAPAVQDASSGPLQVVRRTHLPCPAPPDEGSLFAILKKNVGRDLSTITFPVTFNEPLTLLQRAAEEVEYASLLDEAANAEDPVTRFAYVAAFAVSGYGHTVHRTGRKGFNPLLAETFEDVRMKFIAEKVCHNPVEIAYHAEGEKWDLSVTSCGKTKFWGKSLEVVPLGINRLRIGKDVYVWKKPSSFMRNLMVGTKYFEHSGKLTVENITTNLRCSLDFKQNGYWGPTNTVNGIIHDESDKAVGQLDGKWDDQMCQILEASTLRVLWKINPFPKHTPETYGFTSFGITLNEITGDIADKLPPTDSRLRPDVRALEEADWDLAEAEKQRLEQRQRDRRTAGEERPPRWFKKVGDEWEYIGGYWESRARGWKNADIKPLW</sequence>
<dbReference type="PANTHER" id="PTHR10972">
    <property type="entry name" value="OXYSTEROL-BINDING PROTEIN-RELATED"/>
    <property type="match status" value="1"/>
</dbReference>
<dbReference type="FunFam" id="2.40.160.120:FF:000001">
    <property type="entry name" value="Oxysterol-binding protein"/>
    <property type="match status" value="1"/>
</dbReference>
<feature type="region of interest" description="Disordered" evidence="5">
    <location>
        <begin position="204"/>
        <end position="236"/>
    </location>
</feature>
<dbReference type="Pfam" id="PF01237">
    <property type="entry name" value="Oxysterol_BP"/>
    <property type="match status" value="1"/>
</dbReference>
<evidence type="ECO:0000256" key="2">
    <source>
        <dbReference type="ARBA" id="ARBA00022448"/>
    </source>
</evidence>
<dbReference type="OrthoDB" id="1854502at2759"/>
<dbReference type="SUPFAM" id="SSF50729">
    <property type="entry name" value="PH domain-like"/>
    <property type="match status" value="1"/>
</dbReference>
<dbReference type="GO" id="GO:0006897">
    <property type="term" value="P:endocytosis"/>
    <property type="evidence" value="ECO:0007669"/>
    <property type="project" value="TreeGrafter"/>
</dbReference>
<dbReference type="Proteomes" id="UP000567179">
    <property type="component" value="Unassembled WGS sequence"/>
</dbReference>
<keyword evidence="8" id="KW-1185">Reference proteome</keyword>
<keyword evidence="4" id="KW-0446">Lipid-binding</keyword>
<dbReference type="InterPro" id="IPR000648">
    <property type="entry name" value="Oxysterol-bd"/>
</dbReference>
<dbReference type="InterPro" id="IPR037239">
    <property type="entry name" value="OSBP_sf"/>
</dbReference>
<keyword evidence="3" id="KW-0445">Lipid transport</keyword>
<evidence type="ECO:0000256" key="4">
    <source>
        <dbReference type="ARBA" id="ARBA00023121"/>
    </source>
</evidence>
<evidence type="ECO:0000259" key="6">
    <source>
        <dbReference type="PROSITE" id="PS50003"/>
    </source>
</evidence>
<gene>
    <name evidence="7" type="ORF">D9619_003053</name>
</gene>
<dbReference type="GO" id="GO:0032934">
    <property type="term" value="F:sterol binding"/>
    <property type="evidence" value="ECO:0007669"/>
    <property type="project" value="TreeGrafter"/>
</dbReference>
<feature type="compositionally biased region" description="Low complexity" evidence="5">
    <location>
        <begin position="212"/>
        <end position="232"/>
    </location>
</feature>
<evidence type="ECO:0000256" key="3">
    <source>
        <dbReference type="ARBA" id="ARBA00023055"/>
    </source>
</evidence>
<dbReference type="InterPro" id="IPR041680">
    <property type="entry name" value="PH_8"/>
</dbReference>
<organism evidence="7 8">
    <name type="scientific">Psilocybe cf. subviscida</name>
    <dbReference type="NCBI Taxonomy" id="2480587"/>
    <lineage>
        <taxon>Eukaryota</taxon>
        <taxon>Fungi</taxon>
        <taxon>Dikarya</taxon>
        <taxon>Basidiomycota</taxon>
        <taxon>Agaricomycotina</taxon>
        <taxon>Agaricomycetes</taxon>
        <taxon>Agaricomycetidae</taxon>
        <taxon>Agaricales</taxon>
        <taxon>Agaricineae</taxon>
        <taxon>Strophariaceae</taxon>
        <taxon>Psilocybe</taxon>
    </lineage>
</organism>
<dbReference type="InterPro" id="IPR011993">
    <property type="entry name" value="PH-like_dom_sf"/>
</dbReference>
<comment type="similarity">
    <text evidence="1">Belongs to the OSBP family.</text>
</comment>
<dbReference type="GO" id="GO:0120009">
    <property type="term" value="P:intermembrane lipid transfer"/>
    <property type="evidence" value="ECO:0007669"/>
    <property type="project" value="UniProtKB-ARBA"/>
</dbReference>
<dbReference type="CDD" id="cd13289">
    <property type="entry name" value="PH_Osh3p_yeast"/>
    <property type="match status" value="1"/>
</dbReference>
<evidence type="ECO:0000256" key="5">
    <source>
        <dbReference type="SAM" id="MobiDB-lite"/>
    </source>
</evidence>
<comment type="caution">
    <text evidence="7">The sequence shown here is derived from an EMBL/GenBank/DDBJ whole genome shotgun (WGS) entry which is preliminary data.</text>
</comment>
<evidence type="ECO:0000313" key="8">
    <source>
        <dbReference type="Proteomes" id="UP000567179"/>
    </source>
</evidence>
<dbReference type="EMBL" id="JAACJJ010000056">
    <property type="protein sequence ID" value="KAF5311929.1"/>
    <property type="molecule type" value="Genomic_DNA"/>
</dbReference>
<protein>
    <recommendedName>
        <fullName evidence="6">PH domain-containing protein</fullName>
    </recommendedName>
</protein>
<dbReference type="GO" id="GO:0030011">
    <property type="term" value="P:maintenance of cell polarity"/>
    <property type="evidence" value="ECO:0007669"/>
    <property type="project" value="TreeGrafter"/>
</dbReference>
<dbReference type="GO" id="GO:0035621">
    <property type="term" value="P:ER to Golgi ceramide transport"/>
    <property type="evidence" value="ECO:0007669"/>
    <property type="project" value="TreeGrafter"/>
</dbReference>
<dbReference type="Pfam" id="PF15409">
    <property type="entry name" value="PH_8"/>
    <property type="match status" value="1"/>
</dbReference>
<dbReference type="GO" id="GO:0006887">
    <property type="term" value="P:exocytosis"/>
    <property type="evidence" value="ECO:0007669"/>
    <property type="project" value="TreeGrafter"/>
</dbReference>
<dbReference type="Gene3D" id="2.40.160.120">
    <property type="match status" value="1"/>
</dbReference>
<dbReference type="GO" id="GO:0097038">
    <property type="term" value="C:perinuclear endoplasmic reticulum"/>
    <property type="evidence" value="ECO:0007669"/>
    <property type="project" value="TreeGrafter"/>
</dbReference>
<dbReference type="Gene3D" id="2.30.29.30">
    <property type="entry name" value="Pleckstrin-homology domain (PH domain)/Phosphotyrosine-binding domain (PTB)"/>
    <property type="match status" value="1"/>
</dbReference>
<keyword evidence="2" id="KW-0813">Transport</keyword>
<dbReference type="GO" id="GO:0005886">
    <property type="term" value="C:plasma membrane"/>
    <property type="evidence" value="ECO:0007669"/>
    <property type="project" value="TreeGrafter"/>
</dbReference>
<feature type="domain" description="PH" evidence="6">
    <location>
        <begin position="37"/>
        <end position="129"/>
    </location>
</feature>
<dbReference type="Gene3D" id="3.30.70.3490">
    <property type="match status" value="1"/>
</dbReference>
<dbReference type="GO" id="GO:0005829">
    <property type="term" value="C:cytosol"/>
    <property type="evidence" value="ECO:0007669"/>
    <property type="project" value="TreeGrafter"/>
</dbReference>
<dbReference type="GO" id="GO:0032541">
    <property type="term" value="C:cortical endoplasmic reticulum"/>
    <property type="evidence" value="ECO:0007669"/>
    <property type="project" value="TreeGrafter"/>
</dbReference>
<dbReference type="AlphaFoldDB" id="A0A8H5AVV1"/>
<dbReference type="PROSITE" id="PS50003">
    <property type="entry name" value="PH_DOMAIN"/>
    <property type="match status" value="1"/>
</dbReference>
<proteinExistence type="inferred from homology"/>
<dbReference type="GO" id="GO:0034727">
    <property type="term" value="P:piecemeal microautophagy of the nucleus"/>
    <property type="evidence" value="ECO:0007669"/>
    <property type="project" value="TreeGrafter"/>
</dbReference>
<dbReference type="SUPFAM" id="SSF144000">
    <property type="entry name" value="Oxysterol-binding protein-like"/>
    <property type="match status" value="1"/>
</dbReference>